<evidence type="ECO:0000313" key="4">
    <source>
        <dbReference type="Proteomes" id="UP000196534"/>
    </source>
</evidence>
<dbReference type="Proteomes" id="UP000196534">
    <property type="component" value="Unassembled WGS sequence"/>
</dbReference>
<name>A0A1Y5NAT6_9BACT</name>
<dbReference type="Proteomes" id="UP000195967">
    <property type="component" value="Unassembled WGS sequence"/>
</dbReference>
<dbReference type="EMBL" id="NDYR01000009">
    <property type="protein sequence ID" value="OUT17877.1"/>
    <property type="molecule type" value="Genomic_DNA"/>
</dbReference>
<protein>
    <recommendedName>
        <fullName evidence="5">DNA-binding protein</fullName>
    </recommendedName>
</protein>
<dbReference type="AlphaFoldDB" id="A0A1Y5NAT6"/>
<gene>
    <name evidence="2" type="ORF">B9N61_05910</name>
    <name evidence="1" type="ORF">B9N62_01985</name>
</gene>
<evidence type="ECO:0008006" key="5">
    <source>
        <dbReference type="Google" id="ProtNLM"/>
    </source>
</evidence>
<evidence type="ECO:0000313" key="3">
    <source>
        <dbReference type="Proteomes" id="UP000195967"/>
    </source>
</evidence>
<sequence length="74" mass="8410">MIKKYFTDNCISIRQWAKKHNLSERTTYMVISGQVAGSKNFATSRKVFEVLLSEGIIKELPSGLKKEQEESKAS</sequence>
<dbReference type="RefSeq" id="WP_021086766.1">
    <property type="nucleotide sequence ID" value="NZ_CABMKP010000009.1"/>
</dbReference>
<evidence type="ECO:0000313" key="1">
    <source>
        <dbReference type="EMBL" id="OUT12289.1"/>
    </source>
</evidence>
<organism evidence="2 4">
    <name type="scientific">Campylobacter concisus</name>
    <dbReference type="NCBI Taxonomy" id="199"/>
    <lineage>
        <taxon>Bacteria</taxon>
        <taxon>Pseudomonadati</taxon>
        <taxon>Campylobacterota</taxon>
        <taxon>Epsilonproteobacteria</taxon>
        <taxon>Campylobacterales</taxon>
        <taxon>Campylobacteraceae</taxon>
        <taxon>Campylobacter</taxon>
    </lineage>
</organism>
<accession>A0A1Y5NAT6</accession>
<comment type="caution">
    <text evidence="2">The sequence shown here is derived from an EMBL/GenBank/DDBJ whole genome shotgun (WGS) entry which is preliminary data.</text>
</comment>
<evidence type="ECO:0000313" key="2">
    <source>
        <dbReference type="EMBL" id="OUT17877.1"/>
    </source>
</evidence>
<reference evidence="3 4" key="1">
    <citation type="submission" date="2017-04" db="EMBL/GenBank/DDBJ databases">
        <title>Complete genome of Campylobacter concisus ATCC 33237T and draft genomes for an additional eight well characterized C. concisus strains.</title>
        <authorList>
            <person name="Cornelius A.J."/>
            <person name="Miller W.G."/>
            <person name="Lastovica A.J."/>
            <person name="On S.L."/>
            <person name="French N.P."/>
            <person name="Vandenberg O."/>
            <person name="Biggs P.J."/>
        </authorList>
    </citation>
    <scope>NUCLEOTIDE SEQUENCE [LARGE SCALE GENOMIC DNA]</scope>
    <source>
        <strain evidence="2 4">Lasto205.94</strain>
        <strain evidence="1 3">Lasto28.99</strain>
    </source>
</reference>
<proteinExistence type="predicted"/>
<dbReference type="EMBL" id="NDYO01000003">
    <property type="protein sequence ID" value="OUT12289.1"/>
    <property type="molecule type" value="Genomic_DNA"/>
</dbReference>